<dbReference type="GO" id="GO:0000993">
    <property type="term" value="F:RNA polymerase II complex binding"/>
    <property type="evidence" value="ECO:0007669"/>
    <property type="project" value="TreeGrafter"/>
</dbReference>
<reference evidence="11 12" key="1">
    <citation type="submission" date="2017-09" db="EMBL/GenBank/DDBJ databases">
        <title>Genome sequencing of Besnoitia besnoiti strain Bb-Ger1.</title>
        <authorList>
            <person name="Schares G."/>
            <person name="Venepally P."/>
            <person name="Lorenzi H.A."/>
        </authorList>
    </citation>
    <scope>NUCLEOTIDE SEQUENCE [LARGE SCALE GENOMIC DNA]</scope>
    <source>
        <strain evidence="11 12">Bb-Ger1</strain>
    </source>
</reference>
<protein>
    <submittedName>
        <fullName evidence="11">Putative transcription elongation factor 1</fullName>
    </submittedName>
</protein>
<dbReference type="PANTHER" id="PTHR20934">
    <property type="entry name" value="TRANSCRIPTION ELONGATION FACTOR 1 HOMOLOG"/>
    <property type="match status" value="1"/>
</dbReference>
<dbReference type="AlphaFoldDB" id="A0A2A9ME32"/>
<dbReference type="OrthoDB" id="445983at2759"/>
<dbReference type="RefSeq" id="XP_029219463.1">
    <property type="nucleotide sequence ID" value="XM_029364755.1"/>
</dbReference>
<dbReference type="Proteomes" id="UP000224006">
    <property type="component" value="Chromosome V"/>
</dbReference>
<accession>A0A2A9ME32</accession>
<dbReference type="Pfam" id="PF05129">
    <property type="entry name" value="Zn_ribbon_Elf1"/>
    <property type="match status" value="1"/>
</dbReference>
<keyword evidence="12" id="KW-1185">Reference proteome</keyword>
<sequence>MGKRKSKALQTKKSKLPKLDKEFECPFCSHPRAVAVKMDRGRNIGTLACRICGTSYEKRINRLDEPIDIFGAWIDACVKANTQAAEQARRKVGSSAEGEVGGFDGDGASSAGLPFRGGLAGARPRAGGSTGEERRRLGIDAQEAARRRSSAVAEASDGDDEEEEDADSDEDLQRTSASVSSRGAASGSGARLKRLRGGRGTDDESSEYEDSATKERFYHRGDSAAPDAMRVLRRLREQQKEEEEEADSGRDGALFEDDE</sequence>
<feature type="compositionally biased region" description="Basic and acidic residues" evidence="10">
    <location>
        <begin position="131"/>
        <end position="146"/>
    </location>
</feature>
<dbReference type="GO" id="GO:0008270">
    <property type="term" value="F:zinc ion binding"/>
    <property type="evidence" value="ECO:0007669"/>
    <property type="project" value="UniProtKB-KW"/>
</dbReference>
<comment type="subcellular location">
    <subcellularLocation>
        <location evidence="2">Nucleus</location>
    </subcellularLocation>
</comment>
<keyword evidence="4" id="KW-0479">Metal-binding</keyword>
<dbReference type="KEGG" id="bbes:BESB_063410"/>
<keyword evidence="11" id="KW-0648">Protein biosynthesis</keyword>
<gene>
    <name evidence="11" type="ORF">BESB_063410</name>
</gene>
<comment type="function">
    <text evidence="1">Transcription elongation factor implicated in the maintenance of proper chromatin structure in actively transcribed regions.</text>
</comment>
<keyword evidence="6" id="KW-0862">Zinc</keyword>
<dbReference type="STRING" id="94643.A0A2A9ME32"/>
<dbReference type="FunFam" id="2.20.25.190:FF:000001">
    <property type="entry name" value="Transcription elongation factor 1 homolog"/>
    <property type="match status" value="1"/>
</dbReference>
<name>A0A2A9ME32_BESBE</name>
<keyword evidence="7" id="KW-0805">Transcription regulation</keyword>
<organism evidence="11 12">
    <name type="scientific">Besnoitia besnoiti</name>
    <name type="common">Apicomplexan protozoan</name>
    <dbReference type="NCBI Taxonomy" id="94643"/>
    <lineage>
        <taxon>Eukaryota</taxon>
        <taxon>Sar</taxon>
        <taxon>Alveolata</taxon>
        <taxon>Apicomplexa</taxon>
        <taxon>Conoidasida</taxon>
        <taxon>Coccidia</taxon>
        <taxon>Eucoccidiorida</taxon>
        <taxon>Eimeriorina</taxon>
        <taxon>Sarcocystidae</taxon>
        <taxon>Besnoitia</taxon>
    </lineage>
</organism>
<dbReference type="GeneID" id="40311269"/>
<feature type="compositionally biased region" description="Low complexity" evidence="10">
    <location>
        <begin position="174"/>
        <end position="190"/>
    </location>
</feature>
<keyword evidence="9" id="KW-0539">Nucleus</keyword>
<evidence type="ECO:0000256" key="2">
    <source>
        <dbReference type="ARBA" id="ARBA00004123"/>
    </source>
</evidence>
<evidence type="ECO:0000256" key="4">
    <source>
        <dbReference type="ARBA" id="ARBA00022723"/>
    </source>
</evidence>
<dbReference type="GO" id="GO:0003746">
    <property type="term" value="F:translation elongation factor activity"/>
    <property type="evidence" value="ECO:0007669"/>
    <property type="project" value="UniProtKB-KW"/>
</dbReference>
<comment type="caution">
    <text evidence="11">The sequence shown here is derived from an EMBL/GenBank/DDBJ whole genome shotgun (WGS) entry which is preliminary data.</text>
</comment>
<feature type="compositionally biased region" description="Basic and acidic residues" evidence="10">
    <location>
        <begin position="211"/>
        <end position="222"/>
    </location>
</feature>
<evidence type="ECO:0000256" key="3">
    <source>
        <dbReference type="ARBA" id="ARBA00009730"/>
    </source>
</evidence>
<feature type="compositionally biased region" description="Acidic residues" evidence="10">
    <location>
        <begin position="156"/>
        <end position="170"/>
    </location>
</feature>
<comment type="similarity">
    <text evidence="3">Belongs to the ELOF1 family.</text>
</comment>
<dbReference type="VEuPathDB" id="ToxoDB:BESB_063410"/>
<dbReference type="EMBL" id="NWUJ01000005">
    <property type="protein sequence ID" value="PFH35454.1"/>
    <property type="molecule type" value="Genomic_DNA"/>
</dbReference>
<evidence type="ECO:0000256" key="9">
    <source>
        <dbReference type="ARBA" id="ARBA00023242"/>
    </source>
</evidence>
<dbReference type="GO" id="GO:0008023">
    <property type="term" value="C:transcription elongation factor complex"/>
    <property type="evidence" value="ECO:0007669"/>
    <property type="project" value="TreeGrafter"/>
</dbReference>
<evidence type="ECO:0000256" key="1">
    <source>
        <dbReference type="ARBA" id="ARBA00003357"/>
    </source>
</evidence>
<dbReference type="InterPro" id="IPR007808">
    <property type="entry name" value="Elf1"/>
</dbReference>
<evidence type="ECO:0000256" key="10">
    <source>
        <dbReference type="SAM" id="MobiDB-lite"/>
    </source>
</evidence>
<keyword evidence="11" id="KW-0251">Elongation factor</keyword>
<dbReference type="InterPro" id="IPR038567">
    <property type="entry name" value="T_Elf1_sf"/>
</dbReference>
<dbReference type="Gene3D" id="2.20.25.190">
    <property type="match status" value="1"/>
</dbReference>
<dbReference type="PANTHER" id="PTHR20934:SF0">
    <property type="entry name" value="TRANSCRIPTION ELONGATION FACTOR 1 HOMOLOG"/>
    <property type="match status" value="1"/>
</dbReference>
<evidence type="ECO:0000256" key="5">
    <source>
        <dbReference type="ARBA" id="ARBA00022771"/>
    </source>
</evidence>
<evidence type="ECO:0000313" key="12">
    <source>
        <dbReference type="Proteomes" id="UP000224006"/>
    </source>
</evidence>
<proteinExistence type="inferred from homology"/>
<keyword evidence="8" id="KW-0804">Transcription</keyword>
<dbReference type="SUPFAM" id="SSF57783">
    <property type="entry name" value="Zinc beta-ribbon"/>
    <property type="match status" value="1"/>
</dbReference>
<keyword evidence="5" id="KW-0863">Zinc-finger</keyword>
<evidence type="ECO:0000313" key="11">
    <source>
        <dbReference type="EMBL" id="PFH35454.1"/>
    </source>
</evidence>
<feature type="region of interest" description="Disordered" evidence="10">
    <location>
        <begin position="90"/>
        <end position="259"/>
    </location>
</feature>
<evidence type="ECO:0000256" key="8">
    <source>
        <dbReference type="ARBA" id="ARBA00023163"/>
    </source>
</evidence>
<evidence type="ECO:0000256" key="7">
    <source>
        <dbReference type="ARBA" id="ARBA00023015"/>
    </source>
</evidence>
<dbReference type="GO" id="GO:0006368">
    <property type="term" value="P:transcription elongation by RNA polymerase II"/>
    <property type="evidence" value="ECO:0007669"/>
    <property type="project" value="TreeGrafter"/>
</dbReference>
<evidence type="ECO:0000256" key="6">
    <source>
        <dbReference type="ARBA" id="ARBA00022833"/>
    </source>
</evidence>